<feature type="binding site" evidence="8">
    <location>
        <position position="180"/>
    </location>
    <ligand>
        <name>substrate</name>
    </ligand>
</feature>
<comment type="subcellular location">
    <subcellularLocation>
        <location evidence="8">Cytoplasm</location>
    </subcellularLocation>
</comment>
<dbReference type="GO" id="GO:0002949">
    <property type="term" value="P:tRNA threonylcarbamoyladenosine modification"/>
    <property type="evidence" value="ECO:0007669"/>
    <property type="project" value="UniProtKB-UniRule"/>
</dbReference>
<dbReference type="EC" id="2.3.1.234" evidence="8"/>
<evidence type="ECO:0000256" key="5">
    <source>
        <dbReference type="ARBA" id="ARBA00023004"/>
    </source>
</evidence>
<dbReference type="FunFam" id="3.30.420.40:FF:000040">
    <property type="entry name" value="tRNA N6-adenosine threonylcarbamoyltransferase"/>
    <property type="match status" value="1"/>
</dbReference>
<feature type="binding site" evidence="8">
    <location>
        <position position="184"/>
    </location>
    <ligand>
        <name>substrate</name>
    </ligand>
</feature>
<evidence type="ECO:0000256" key="8">
    <source>
        <dbReference type="HAMAP-Rule" id="MF_01445"/>
    </source>
</evidence>
<reference evidence="10 11" key="1">
    <citation type="journal article" date="2015" name="Microbiome">
        <title>Genomic resolution of linkages in carbon, nitrogen, and sulfur cycling among widespread estuary sediment bacteria.</title>
        <authorList>
            <person name="Baker B.J."/>
            <person name="Lazar C.S."/>
            <person name="Teske A.P."/>
            <person name="Dick G.J."/>
        </authorList>
    </citation>
    <scope>NUCLEOTIDE SEQUENCE [LARGE SCALE GENOMIC DNA]</scope>
    <source>
        <strain evidence="10">SM23_40</strain>
    </source>
</reference>
<sequence length="337" mass="34987">MSCVLGIETSCDETAAAVVANGTEIISNIVASQSVHAEYGGVVPELASRAHVELVVPIITQAVAEASTTLDGLDGIAVTQGPGLIGCLLVGVSVAKSLAYALGLPFVGVNHIEAHIFANFLHSEGLPPPFLCLVASGGHTDLIHVSERCDYAKLGETLDDAAGEALDKAAKLLGLPYPGGPELERLATEGDPDAVSFPRPSVPGFDFSFSGMKTSVYYYLRDLSPEEVERRRADVAASFQEAVVDTLIGRLLEAADHVRVDRLVVAGGVASNLRLREKLGAAASGRGFQFSVPPPSLCTDNAAMVAAAGFERLRRGEAAALGLAAQASMPLLSGERG</sequence>
<feature type="binding site" evidence="8">
    <location>
        <begin position="134"/>
        <end position="138"/>
    </location>
    <ligand>
        <name>substrate</name>
    </ligand>
</feature>
<evidence type="ECO:0000313" key="10">
    <source>
        <dbReference type="EMBL" id="KPK70831.1"/>
    </source>
</evidence>
<dbReference type="AlphaFoldDB" id="A0A0S8GCX1"/>
<protein>
    <recommendedName>
        <fullName evidence="8">tRNA N6-adenosine threonylcarbamoyltransferase</fullName>
        <ecNumber evidence="8">2.3.1.234</ecNumber>
    </recommendedName>
    <alternativeName>
        <fullName evidence="8">N6-L-threonylcarbamoyladenine synthase</fullName>
        <shortName evidence="8">t(6)A synthase</shortName>
    </alternativeName>
    <alternativeName>
        <fullName evidence="8">t(6)A37 threonylcarbamoyladenosine biosynthesis protein TsaD</fullName>
    </alternativeName>
    <alternativeName>
        <fullName evidence="8">tRNA threonylcarbamoyladenosine biosynthesis protein TsaD</fullName>
    </alternativeName>
</protein>
<dbReference type="PRINTS" id="PR00789">
    <property type="entry name" value="OSIALOPTASE"/>
</dbReference>
<evidence type="ECO:0000259" key="9">
    <source>
        <dbReference type="Pfam" id="PF00814"/>
    </source>
</evidence>
<feature type="binding site" evidence="8">
    <location>
        <position position="111"/>
    </location>
    <ligand>
        <name>Fe cation</name>
        <dbReference type="ChEBI" id="CHEBI:24875"/>
    </ligand>
</feature>
<comment type="function">
    <text evidence="8">Required for the formation of a threonylcarbamoyl group on adenosine at position 37 (t(6)A37) in tRNAs that read codons beginning with adenine. Is involved in the transfer of the threonylcarbamoyl moiety of threonylcarbamoyl-AMP (TC-AMP) to the N6 group of A37, together with TsaE and TsaB. TsaD likely plays a direct catalytic role in this reaction.</text>
</comment>
<dbReference type="InterPro" id="IPR017860">
    <property type="entry name" value="Peptidase_M22_CS"/>
</dbReference>
<feature type="domain" description="Gcp-like" evidence="9">
    <location>
        <begin position="24"/>
        <end position="306"/>
    </location>
</feature>
<dbReference type="FunFam" id="3.30.420.40:FF:000012">
    <property type="entry name" value="tRNA N6-adenosine threonylcarbamoyltransferase"/>
    <property type="match status" value="1"/>
</dbReference>
<dbReference type="NCBIfam" id="TIGR03723">
    <property type="entry name" value="T6A_TsaD_YgjD"/>
    <property type="match status" value="1"/>
</dbReference>
<keyword evidence="2 8" id="KW-0808">Transferase</keyword>
<comment type="caution">
    <text evidence="10">The sequence shown here is derived from an EMBL/GenBank/DDBJ whole genome shotgun (WGS) entry which is preliminary data.</text>
</comment>
<keyword evidence="4 8" id="KW-0479">Metal-binding</keyword>
<dbReference type="InterPro" id="IPR022450">
    <property type="entry name" value="TsaD"/>
</dbReference>
<evidence type="ECO:0000256" key="4">
    <source>
        <dbReference type="ARBA" id="ARBA00022723"/>
    </source>
</evidence>
<dbReference type="PATRIC" id="fig|1703774.3.peg.261"/>
<dbReference type="Pfam" id="PF00814">
    <property type="entry name" value="TsaD"/>
    <property type="match status" value="1"/>
</dbReference>
<dbReference type="GO" id="GO:0005506">
    <property type="term" value="F:iron ion binding"/>
    <property type="evidence" value="ECO:0007669"/>
    <property type="project" value="UniProtKB-UniRule"/>
</dbReference>
<proteinExistence type="inferred from homology"/>
<feature type="binding site" evidence="8">
    <location>
        <position position="115"/>
    </location>
    <ligand>
        <name>Fe cation</name>
        <dbReference type="ChEBI" id="CHEBI:24875"/>
    </ligand>
</feature>
<evidence type="ECO:0000256" key="7">
    <source>
        <dbReference type="ARBA" id="ARBA00048117"/>
    </source>
</evidence>
<keyword evidence="5 8" id="KW-0408">Iron</keyword>
<evidence type="ECO:0000256" key="3">
    <source>
        <dbReference type="ARBA" id="ARBA00022694"/>
    </source>
</evidence>
<dbReference type="GO" id="GO:0005737">
    <property type="term" value="C:cytoplasm"/>
    <property type="evidence" value="ECO:0007669"/>
    <property type="project" value="UniProtKB-SubCell"/>
</dbReference>
<dbReference type="InterPro" id="IPR000905">
    <property type="entry name" value="Gcp-like_dom"/>
</dbReference>
<dbReference type="HAMAP" id="MF_01445">
    <property type="entry name" value="TsaD"/>
    <property type="match status" value="1"/>
</dbReference>
<keyword evidence="3 8" id="KW-0819">tRNA processing</keyword>
<evidence type="ECO:0000313" key="11">
    <source>
        <dbReference type="Proteomes" id="UP000051717"/>
    </source>
</evidence>
<evidence type="ECO:0000256" key="2">
    <source>
        <dbReference type="ARBA" id="ARBA00022679"/>
    </source>
</evidence>
<dbReference type="SUPFAM" id="SSF53067">
    <property type="entry name" value="Actin-like ATPase domain"/>
    <property type="match status" value="1"/>
</dbReference>
<feature type="binding site" evidence="8">
    <location>
        <position position="300"/>
    </location>
    <ligand>
        <name>Fe cation</name>
        <dbReference type="ChEBI" id="CHEBI:24875"/>
    </ligand>
</feature>
<feature type="binding site" evidence="8">
    <location>
        <position position="272"/>
    </location>
    <ligand>
        <name>substrate</name>
    </ligand>
</feature>
<name>A0A0S8GCX1_UNCT6</name>
<dbReference type="PANTHER" id="PTHR11735">
    <property type="entry name" value="TRNA N6-ADENOSINE THREONYLCARBAMOYLTRANSFERASE"/>
    <property type="match status" value="1"/>
</dbReference>
<accession>A0A0S8GCX1</accession>
<comment type="cofactor">
    <cofactor evidence="8">
        <name>Fe(2+)</name>
        <dbReference type="ChEBI" id="CHEBI:29033"/>
    </cofactor>
    <text evidence="8">Binds 1 Fe(2+) ion per subunit.</text>
</comment>
<dbReference type="PANTHER" id="PTHR11735:SF6">
    <property type="entry name" value="TRNA N6-ADENOSINE THREONYLCARBAMOYLTRANSFERASE, MITOCHONDRIAL"/>
    <property type="match status" value="1"/>
</dbReference>
<dbReference type="NCBIfam" id="TIGR00329">
    <property type="entry name" value="gcp_kae1"/>
    <property type="match status" value="1"/>
</dbReference>
<dbReference type="CDD" id="cd24133">
    <property type="entry name" value="ASKHA_NBD_TsaD_bac"/>
    <property type="match status" value="1"/>
</dbReference>
<evidence type="ECO:0000256" key="6">
    <source>
        <dbReference type="ARBA" id="ARBA00023315"/>
    </source>
</evidence>
<evidence type="ECO:0000256" key="1">
    <source>
        <dbReference type="ARBA" id="ARBA00022490"/>
    </source>
</evidence>
<keyword evidence="6 8" id="KW-0012">Acyltransferase</keyword>
<gene>
    <name evidence="8" type="primary">tsaD</name>
    <name evidence="10" type="ORF">AMJ82_02195</name>
</gene>
<comment type="catalytic activity">
    <reaction evidence="7 8">
        <text>L-threonylcarbamoyladenylate + adenosine(37) in tRNA = N(6)-L-threonylcarbamoyladenosine(37) in tRNA + AMP + H(+)</text>
        <dbReference type="Rhea" id="RHEA:37059"/>
        <dbReference type="Rhea" id="RHEA-COMP:10162"/>
        <dbReference type="Rhea" id="RHEA-COMP:10163"/>
        <dbReference type="ChEBI" id="CHEBI:15378"/>
        <dbReference type="ChEBI" id="CHEBI:73682"/>
        <dbReference type="ChEBI" id="CHEBI:74411"/>
        <dbReference type="ChEBI" id="CHEBI:74418"/>
        <dbReference type="ChEBI" id="CHEBI:456215"/>
        <dbReference type="EC" id="2.3.1.234"/>
    </reaction>
</comment>
<dbReference type="InterPro" id="IPR043129">
    <property type="entry name" value="ATPase_NBD"/>
</dbReference>
<dbReference type="GO" id="GO:0061711">
    <property type="term" value="F:tRNA N(6)-L-threonylcarbamoyladenine synthase activity"/>
    <property type="evidence" value="ECO:0007669"/>
    <property type="project" value="UniProtKB-EC"/>
</dbReference>
<feature type="binding site" evidence="8">
    <location>
        <position position="167"/>
    </location>
    <ligand>
        <name>substrate</name>
    </ligand>
</feature>
<dbReference type="Proteomes" id="UP000051717">
    <property type="component" value="Unassembled WGS sequence"/>
</dbReference>
<keyword evidence="1 8" id="KW-0963">Cytoplasm</keyword>
<dbReference type="PROSITE" id="PS01016">
    <property type="entry name" value="GLYCOPROTEASE"/>
    <property type="match status" value="1"/>
</dbReference>
<dbReference type="InterPro" id="IPR017861">
    <property type="entry name" value="KAE1/TsaD"/>
</dbReference>
<organism evidence="10 11">
    <name type="scientific">candidate division TA06 bacterium SM23_40</name>
    <dbReference type="NCBI Taxonomy" id="1703774"/>
    <lineage>
        <taxon>Bacteria</taxon>
        <taxon>Bacteria division TA06</taxon>
    </lineage>
</organism>
<dbReference type="Gene3D" id="3.30.420.40">
    <property type="match status" value="2"/>
</dbReference>
<dbReference type="EMBL" id="LJUI01000009">
    <property type="protein sequence ID" value="KPK70831.1"/>
    <property type="molecule type" value="Genomic_DNA"/>
</dbReference>
<comment type="similarity">
    <text evidence="8">Belongs to the KAE1 / TsaD family.</text>
</comment>